<evidence type="ECO:0000313" key="2">
    <source>
        <dbReference type="EMBL" id="PFG29547.1"/>
    </source>
</evidence>
<protein>
    <recommendedName>
        <fullName evidence="1">NAD(P)-binding domain-containing protein</fullName>
    </recommendedName>
</protein>
<proteinExistence type="predicted"/>
<dbReference type="GO" id="GO:0016646">
    <property type="term" value="F:oxidoreductase activity, acting on the CH-NH group of donors, NAD or NADP as acceptor"/>
    <property type="evidence" value="ECO:0007669"/>
    <property type="project" value="TreeGrafter"/>
</dbReference>
<dbReference type="RefSeq" id="WP_098406110.1">
    <property type="nucleotide sequence ID" value="NZ_PDJE01000001.1"/>
</dbReference>
<dbReference type="Pfam" id="PF13460">
    <property type="entry name" value="NAD_binding_10"/>
    <property type="match status" value="1"/>
</dbReference>
<evidence type="ECO:0000259" key="1">
    <source>
        <dbReference type="Pfam" id="PF13460"/>
    </source>
</evidence>
<evidence type="ECO:0000313" key="3">
    <source>
        <dbReference type="Proteomes" id="UP000221369"/>
    </source>
</evidence>
<dbReference type="InterPro" id="IPR016040">
    <property type="entry name" value="NAD(P)-bd_dom"/>
</dbReference>
<name>A0A2A9DRX6_9MICO</name>
<reference evidence="2 3" key="1">
    <citation type="submission" date="2017-10" db="EMBL/GenBank/DDBJ databases">
        <title>Sequencing the genomes of 1000 actinobacteria strains.</title>
        <authorList>
            <person name="Klenk H.-P."/>
        </authorList>
    </citation>
    <scope>NUCLEOTIDE SEQUENCE [LARGE SCALE GENOMIC DNA]</scope>
    <source>
        <strain evidence="2 3">DSM 21798</strain>
    </source>
</reference>
<dbReference type="InterPro" id="IPR051606">
    <property type="entry name" value="Polyketide_Oxido-like"/>
</dbReference>
<dbReference type="Proteomes" id="UP000221369">
    <property type="component" value="Unassembled WGS sequence"/>
</dbReference>
<accession>A0A2A9DRX6</accession>
<dbReference type="SUPFAM" id="SSF51735">
    <property type="entry name" value="NAD(P)-binding Rossmann-fold domains"/>
    <property type="match status" value="1"/>
</dbReference>
<dbReference type="AlphaFoldDB" id="A0A2A9DRX6"/>
<keyword evidence="3" id="KW-1185">Reference proteome</keyword>
<dbReference type="Gene3D" id="3.40.50.720">
    <property type="entry name" value="NAD(P)-binding Rossmann-like Domain"/>
    <property type="match status" value="1"/>
</dbReference>
<dbReference type="PANTHER" id="PTHR43355">
    <property type="entry name" value="FLAVIN REDUCTASE (NADPH)"/>
    <property type="match status" value="1"/>
</dbReference>
<gene>
    <name evidence="2" type="ORF">ATJ78_0454</name>
</gene>
<dbReference type="PANTHER" id="PTHR43355:SF2">
    <property type="entry name" value="FLAVIN REDUCTASE (NADPH)"/>
    <property type="match status" value="1"/>
</dbReference>
<sequence length="214" mass="22367">MAHVVVFGATGYAGGHITNELLERGHSVTAVARDTSKLEARDRLTAEQGSIHDPAFVTRVSSGADAVIVALRAADDNGEKLVEAMPHVLAVAAEVGARVGIVGGAGSLRVSEGGPLLIDTPAFPDAAKDEASAHKKVLDLVRDTPDVDWFYVSPGAEFGSWAPGERTGKYRVSDEILLTDAEGHSFISGADLAIAFADEIENPAHHGARFGVAY</sequence>
<comment type="caution">
    <text evidence="2">The sequence shown here is derived from an EMBL/GenBank/DDBJ whole genome shotgun (WGS) entry which is preliminary data.</text>
</comment>
<feature type="domain" description="NAD(P)-binding" evidence="1">
    <location>
        <begin position="8"/>
        <end position="203"/>
    </location>
</feature>
<dbReference type="EMBL" id="PDJE01000001">
    <property type="protein sequence ID" value="PFG29547.1"/>
    <property type="molecule type" value="Genomic_DNA"/>
</dbReference>
<dbReference type="InterPro" id="IPR036291">
    <property type="entry name" value="NAD(P)-bd_dom_sf"/>
</dbReference>
<organism evidence="2 3">
    <name type="scientific">Paramicrobacterium agarici</name>
    <dbReference type="NCBI Taxonomy" id="630514"/>
    <lineage>
        <taxon>Bacteria</taxon>
        <taxon>Bacillati</taxon>
        <taxon>Actinomycetota</taxon>
        <taxon>Actinomycetes</taxon>
        <taxon>Micrococcales</taxon>
        <taxon>Microbacteriaceae</taxon>
        <taxon>Paramicrobacterium</taxon>
    </lineage>
</organism>